<accession>A0A4D6Y699</accession>
<dbReference type="PRINTS" id="PR01006">
    <property type="entry name" value="FLGHOOKFLIE"/>
</dbReference>
<dbReference type="SUPFAM" id="SSF64518">
    <property type="entry name" value="Phase 1 flagellin"/>
    <property type="match status" value="1"/>
</dbReference>
<dbReference type="EMBL" id="CP034858">
    <property type="protein sequence ID" value="QCI24729.1"/>
    <property type="molecule type" value="Genomic_DNA"/>
</dbReference>
<evidence type="ECO:0000256" key="2">
    <source>
        <dbReference type="ARBA" id="ARBA00009272"/>
    </source>
</evidence>
<dbReference type="Pfam" id="PF02049">
    <property type="entry name" value="FliE"/>
    <property type="match status" value="1"/>
</dbReference>
<dbReference type="GO" id="GO:0071973">
    <property type="term" value="P:bacterial-type flagellum-dependent cell motility"/>
    <property type="evidence" value="ECO:0007669"/>
    <property type="project" value="InterPro"/>
</dbReference>
<comment type="similarity">
    <text evidence="2 5">Belongs to the FliE family.</text>
</comment>
<sequence length="101" mass="11802">MFIDSIHDKNIYTKIDFLDTNKQKSKESHDFVNYFQTALGEISNIQNNSKKNIEKFQSNHSDMSLNDIMVNLQKSSISMELAIQVRNRIISAYKEIMNQQV</sequence>
<dbReference type="HAMAP" id="MF_00724">
    <property type="entry name" value="FliE"/>
    <property type="match status" value="1"/>
</dbReference>
<keyword evidence="6" id="KW-0969">Cilium</keyword>
<evidence type="ECO:0000256" key="1">
    <source>
        <dbReference type="ARBA" id="ARBA00004117"/>
    </source>
</evidence>
<evidence type="ECO:0000256" key="4">
    <source>
        <dbReference type="ARBA" id="ARBA00023143"/>
    </source>
</evidence>
<dbReference type="GO" id="GO:0005198">
    <property type="term" value="F:structural molecule activity"/>
    <property type="evidence" value="ECO:0007669"/>
    <property type="project" value="UniProtKB-UniRule"/>
</dbReference>
<dbReference type="PANTHER" id="PTHR34653:SF1">
    <property type="entry name" value="FLAGELLAR HOOK-BASAL BODY COMPLEX PROTEIN FLIE"/>
    <property type="match status" value="1"/>
</dbReference>
<dbReference type="NCBIfam" id="TIGR00205">
    <property type="entry name" value="fliE"/>
    <property type="match status" value="1"/>
</dbReference>
<dbReference type="GO" id="GO:0003774">
    <property type="term" value="F:cytoskeletal motor activity"/>
    <property type="evidence" value="ECO:0007669"/>
    <property type="project" value="InterPro"/>
</dbReference>
<dbReference type="RefSeq" id="WP_158336871.1">
    <property type="nucleotide sequence ID" value="NZ_CP034858.1"/>
</dbReference>
<dbReference type="PANTHER" id="PTHR34653">
    <property type="match status" value="1"/>
</dbReference>
<dbReference type="AlphaFoldDB" id="A0A4D6Y699"/>
<name>A0A4D6Y699_BUCRP</name>
<keyword evidence="6" id="KW-0282">Flagellum</keyword>
<keyword evidence="4 5" id="KW-0975">Bacterial flagellum</keyword>
<dbReference type="InterPro" id="IPR001624">
    <property type="entry name" value="FliE"/>
</dbReference>
<evidence type="ECO:0000313" key="6">
    <source>
        <dbReference type="EMBL" id="QCI24729.1"/>
    </source>
</evidence>
<dbReference type="Proteomes" id="UP000298688">
    <property type="component" value="Chromosome"/>
</dbReference>
<comment type="subcellular location">
    <subcellularLocation>
        <location evidence="1 5">Bacterial flagellum basal body</location>
    </subcellularLocation>
</comment>
<reference evidence="6 7" key="2">
    <citation type="submission" date="2019-05" db="EMBL/GenBank/DDBJ databases">
        <title>Genome evolution of the obligate endosymbiont Buchnera aphidicola.</title>
        <authorList>
            <person name="Moran N.A."/>
        </authorList>
    </citation>
    <scope>NUCLEOTIDE SEQUENCE [LARGE SCALE GENOMIC DNA]</scope>
    <source>
        <strain evidence="6 7">Rpa</strain>
    </source>
</reference>
<gene>
    <name evidence="5 6" type="primary">fliE</name>
    <name evidence="6" type="ORF">D9V76_00375</name>
</gene>
<keyword evidence="6" id="KW-0966">Cell projection</keyword>
<proteinExistence type="inferred from homology"/>
<evidence type="ECO:0000313" key="7">
    <source>
        <dbReference type="Proteomes" id="UP000298688"/>
    </source>
</evidence>
<organism evidence="6 7">
    <name type="scientific">Buchnera aphidicola subsp. Rhopalosiphum padi</name>
    <dbReference type="NCBI Taxonomy" id="98793"/>
    <lineage>
        <taxon>Bacteria</taxon>
        <taxon>Pseudomonadati</taxon>
        <taxon>Pseudomonadota</taxon>
        <taxon>Gammaproteobacteria</taxon>
        <taxon>Enterobacterales</taxon>
        <taxon>Erwiniaceae</taxon>
        <taxon>Buchnera</taxon>
    </lineage>
</organism>
<protein>
    <recommendedName>
        <fullName evidence="3 5">Flagellar hook-basal body complex protein FliE</fullName>
    </recommendedName>
</protein>
<dbReference type="GO" id="GO:0009425">
    <property type="term" value="C:bacterial-type flagellum basal body"/>
    <property type="evidence" value="ECO:0007669"/>
    <property type="project" value="UniProtKB-SubCell"/>
</dbReference>
<evidence type="ECO:0000256" key="3">
    <source>
        <dbReference type="ARBA" id="ARBA00018024"/>
    </source>
</evidence>
<reference evidence="6 7" key="1">
    <citation type="submission" date="2018-12" db="EMBL/GenBank/DDBJ databases">
        <authorList>
            <person name="Chong R.A."/>
        </authorList>
    </citation>
    <scope>NUCLEOTIDE SEQUENCE [LARGE SCALE GENOMIC DNA]</scope>
    <source>
        <strain evidence="6 7">Rpa</strain>
    </source>
</reference>
<dbReference type="OrthoDB" id="8909229at2"/>
<evidence type="ECO:0000256" key="5">
    <source>
        <dbReference type="HAMAP-Rule" id="MF_00724"/>
    </source>
</evidence>